<dbReference type="PROSITE" id="PS00062">
    <property type="entry name" value="ALDOKETO_REDUCTASE_2"/>
    <property type="match status" value="1"/>
</dbReference>
<dbReference type="Pfam" id="PF00248">
    <property type="entry name" value="Aldo_ket_red"/>
    <property type="match status" value="1"/>
</dbReference>
<evidence type="ECO:0000256" key="2">
    <source>
        <dbReference type="ARBA" id="ARBA00022857"/>
    </source>
</evidence>
<dbReference type="PROSITE" id="PS00798">
    <property type="entry name" value="ALDOKETO_REDUCTASE_1"/>
    <property type="match status" value="1"/>
</dbReference>
<comment type="caution">
    <text evidence="8">The sequence shown here is derived from an EMBL/GenBank/DDBJ whole genome shotgun (WGS) entry which is preliminary data.</text>
</comment>
<dbReference type="PANTHER" id="PTHR43827">
    <property type="entry name" value="2,5-DIKETO-D-GLUCONIC ACID REDUCTASE"/>
    <property type="match status" value="1"/>
</dbReference>
<feature type="active site" description="Proton donor" evidence="4">
    <location>
        <position position="52"/>
    </location>
</feature>
<feature type="binding site" evidence="5">
    <location>
        <position position="110"/>
    </location>
    <ligand>
        <name>substrate</name>
    </ligand>
</feature>
<evidence type="ECO:0000313" key="8">
    <source>
        <dbReference type="EMBL" id="HIW71274.1"/>
    </source>
</evidence>
<evidence type="ECO:0000259" key="7">
    <source>
        <dbReference type="Pfam" id="PF00248"/>
    </source>
</evidence>
<dbReference type="AlphaFoldDB" id="A0A9D1QR58"/>
<evidence type="ECO:0000256" key="1">
    <source>
        <dbReference type="ARBA" id="ARBA00007905"/>
    </source>
</evidence>
<evidence type="ECO:0000313" key="9">
    <source>
        <dbReference type="Proteomes" id="UP000886822"/>
    </source>
</evidence>
<feature type="site" description="Lowers pKa of active site Tyr" evidence="6">
    <location>
        <position position="77"/>
    </location>
</feature>
<dbReference type="InterPro" id="IPR018170">
    <property type="entry name" value="Aldo/ket_reductase_CS"/>
</dbReference>
<gene>
    <name evidence="8" type="ORF">H9875_01475</name>
</gene>
<protein>
    <submittedName>
        <fullName evidence="8">Aldo/keto reductase</fullName>
    </submittedName>
</protein>
<dbReference type="PIRSF" id="PIRSF000097">
    <property type="entry name" value="AKR"/>
    <property type="match status" value="1"/>
</dbReference>
<reference evidence="8" key="2">
    <citation type="submission" date="2021-04" db="EMBL/GenBank/DDBJ databases">
        <authorList>
            <person name="Gilroy R."/>
        </authorList>
    </citation>
    <scope>NUCLEOTIDE SEQUENCE</scope>
    <source>
        <strain evidence="8">CHK173-259</strain>
    </source>
</reference>
<dbReference type="Proteomes" id="UP000886822">
    <property type="component" value="Unassembled WGS sequence"/>
</dbReference>
<dbReference type="FunFam" id="3.20.20.100:FF:000002">
    <property type="entry name" value="2,5-diketo-D-gluconic acid reductase A"/>
    <property type="match status" value="1"/>
</dbReference>
<evidence type="ECO:0000256" key="3">
    <source>
        <dbReference type="ARBA" id="ARBA00023002"/>
    </source>
</evidence>
<accession>A0A9D1QR58</accession>
<evidence type="ECO:0000256" key="5">
    <source>
        <dbReference type="PIRSR" id="PIRSR000097-2"/>
    </source>
</evidence>
<name>A0A9D1QR58_9LACO</name>
<keyword evidence="2" id="KW-0521">NADP</keyword>
<keyword evidence="3" id="KW-0560">Oxidoreductase</keyword>
<evidence type="ECO:0000256" key="6">
    <source>
        <dbReference type="PIRSR" id="PIRSR000097-3"/>
    </source>
</evidence>
<evidence type="ECO:0000256" key="4">
    <source>
        <dbReference type="PIRSR" id="PIRSR000097-1"/>
    </source>
</evidence>
<organism evidence="8 9">
    <name type="scientific">Candidatus Levilactobacillus faecigallinarum</name>
    <dbReference type="NCBI Taxonomy" id="2838638"/>
    <lineage>
        <taxon>Bacteria</taxon>
        <taxon>Bacillati</taxon>
        <taxon>Bacillota</taxon>
        <taxon>Bacilli</taxon>
        <taxon>Lactobacillales</taxon>
        <taxon>Lactobacillaceae</taxon>
        <taxon>Levilactobacillus</taxon>
    </lineage>
</organism>
<dbReference type="InterPro" id="IPR020471">
    <property type="entry name" value="AKR"/>
</dbReference>
<dbReference type="PRINTS" id="PR00069">
    <property type="entry name" value="ALDKETRDTASE"/>
</dbReference>
<dbReference type="InterPro" id="IPR036812">
    <property type="entry name" value="NAD(P)_OxRdtase_dom_sf"/>
</dbReference>
<proteinExistence type="inferred from homology"/>
<dbReference type="Gene3D" id="3.20.20.100">
    <property type="entry name" value="NADP-dependent oxidoreductase domain"/>
    <property type="match status" value="1"/>
</dbReference>
<sequence length="277" mass="30812">MTALTDTYQLNNGVQIPKIGFGTWQTPARQAKQAVLDALAVGYRHIDTALVYGNEREVGEGVRASGLPREDVFVTSKLPAETKTYQGTLDDFQTTLDNLDLGYLDLYLIHAPQPWAENGADYDRENRDVWRAMEELYRSGKVKAIGVSNFDQHDLKNIADHAEVQPMVDQIQYYVGYTEPGITAYAQDHDILVEAYSPLATGALLQNVQLQAMADKYGVSLAQLAIQFVVQNGVLPLPKATHKDHIESNAQLDFTIDAADMASLNQARDTTSTWHFH</sequence>
<dbReference type="InterPro" id="IPR023210">
    <property type="entry name" value="NADP_OxRdtase_dom"/>
</dbReference>
<dbReference type="EMBL" id="DXGJ01000015">
    <property type="protein sequence ID" value="HIW71274.1"/>
    <property type="molecule type" value="Genomic_DNA"/>
</dbReference>
<dbReference type="PANTHER" id="PTHR43827:SF3">
    <property type="entry name" value="NADP-DEPENDENT OXIDOREDUCTASE DOMAIN-CONTAINING PROTEIN"/>
    <property type="match status" value="1"/>
</dbReference>
<dbReference type="SUPFAM" id="SSF51430">
    <property type="entry name" value="NAD(P)-linked oxidoreductase"/>
    <property type="match status" value="1"/>
</dbReference>
<comment type="similarity">
    <text evidence="1">Belongs to the aldo/keto reductase family.</text>
</comment>
<feature type="domain" description="NADP-dependent oxidoreductase" evidence="7">
    <location>
        <begin position="18"/>
        <end position="267"/>
    </location>
</feature>
<reference evidence="8" key="1">
    <citation type="journal article" date="2021" name="PeerJ">
        <title>Extensive microbial diversity within the chicken gut microbiome revealed by metagenomics and culture.</title>
        <authorList>
            <person name="Gilroy R."/>
            <person name="Ravi A."/>
            <person name="Getino M."/>
            <person name="Pursley I."/>
            <person name="Horton D.L."/>
            <person name="Alikhan N.F."/>
            <person name="Baker D."/>
            <person name="Gharbi K."/>
            <person name="Hall N."/>
            <person name="Watson M."/>
            <person name="Adriaenssens E.M."/>
            <person name="Foster-Nyarko E."/>
            <person name="Jarju S."/>
            <person name="Secka A."/>
            <person name="Antonio M."/>
            <person name="Oren A."/>
            <person name="Chaudhuri R.R."/>
            <person name="La Ragione R."/>
            <person name="Hildebrand F."/>
            <person name="Pallen M.J."/>
        </authorList>
    </citation>
    <scope>NUCLEOTIDE SEQUENCE</scope>
    <source>
        <strain evidence="8">CHK173-259</strain>
    </source>
</reference>
<dbReference type="CDD" id="cd19071">
    <property type="entry name" value="AKR_AKR1-5-like"/>
    <property type="match status" value="1"/>
</dbReference>
<dbReference type="GO" id="GO:0016616">
    <property type="term" value="F:oxidoreductase activity, acting on the CH-OH group of donors, NAD or NADP as acceptor"/>
    <property type="evidence" value="ECO:0007669"/>
    <property type="project" value="UniProtKB-ARBA"/>
</dbReference>